<evidence type="ECO:0000313" key="7">
    <source>
        <dbReference type="EMBL" id="KRL87304.1"/>
    </source>
</evidence>
<evidence type="ECO:0000256" key="2">
    <source>
        <dbReference type="ARBA" id="ARBA00022679"/>
    </source>
</evidence>
<dbReference type="GO" id="GO:0005829">
    <property type="term" value="C:cytosol"/>
    <property type="evidence" value="ECO:0007669"/>
    <property type="project" value="TreeGrafter"/>
</dbReference>
<dbReference type="PANTHER" id="PTHR10534:SF2">
    <property type="entry name" value="PYRIDOXAL KINASE"/>
    <property type="match status" value="1"/>
</dbReference>
<organism evidence="7 8">
    <name type="scientific">Ligilactobacillus apodemi DSM 16634 = JCM 16172</name>
    <dbReference type="NCBI Taxonomy" id="1423724"/>
    <lineage>
        <taxon>Bacteria</taxon>
        <taxon>Bacillati</taxon>
        <taxon>Bacillota</taxon>
        <taxon>Bacilli</taxon>
        <taxon>Lactobacillales</taxon>
        <taxon>Lactobacillaceae</taxon>
        <taxon>Ligilactobacillus</taxon>
    </lineage>
</organism>
<name>A0A0R1U7V8_9LACO</name>
<dbReference type="GO" id="GO:0008478">
    <property type="term" value="F:pyridoxal kinase activity"/>
    <property type="evidence" value="ECO:0007669"/>
    <property type="project" value="UniProtKB-EC"/>
</dbReference>
<evidence type="ECO:0000259" key="6">
    <source>
        <dbReference type="Pfam" id="PF08543"/>
    </source>
</evidence>
<evidence type="ECO:0000256" key="4">
    <source>
        <dbReference type="ARBA" id="ARBA00022777"/>
    </source>
</evidence>
<evidence type="ECO:0000256" key="3">
    <source>
        <dbReference type="ARBA" id="ARBA00022741"/>
    </source>
</evidence>
<keyword evidence="5" id="KW-0067">ATP-binding</keyword>
<accession>A0A0R1U7V8</accession>
<dbReference type="PANTHER" id="PTHR10534">
    <property type="entry name" value="PYRIDOXAL KINASE"/>
    <property type="match status" value="1"/>
</dbReference>
<reference evidence="7 8" key="1">
    <citation type="journal article" date="2015" name="Genome Announc.">
        <title>Expanding the biotechnology potential of lactobacilli through comparative genomics of 213 strains and associated genera.</title>
        <authorList>
            <person name="Sun Z."/>
            <person name="Harris H.M."/>
            <person name="McCann A."/>
            <person name="Guo C."/>
            <person name="Argimon S."/>
            <person name="Zhang W."/>
            <person name="Yang X."/>
            <person name="Jeffery I.B."/>
            <person name="Cooney J.C."/>
            <person name="Kagawa T.F."/>
            <person name="Liu W."/>
            <person name="Song Y."/>
            <person name="Salvetti E."/>
            <person name="Wrobel A."/>
            <person name="Rasinkangas P."/>
            <person name="Parkhill J."/>
            <person name="Rea M.C."/>
            <person name="O'Sullivan O."/>
            <person name="Ritari J."/>
            <person name="Douillard F.P."/>
            <person name="Paul Ross R."/>
            <person name="Yang R."/>
            <person name="Briner A.E."/>
            <person name="Felis G.E."/>
            <person name="de Vos W.M."/>
            <person name="Barrangou R."/>
            <person name="Klaenhammer T.R."/>
            <person name="Caufield P.W."/>
            <person name="Cui Y."/>
            <person name="Zhang H."/>
            <person name="O'Toole P.W."/>
        </authorList>
    </citation>
    <scope>NUCLEOTIDE SEQUENCE [LARGE SCALE GENOMIC DNA]</scope>
    <source>
        <strain evidence="7 8">DSM 16634</strain>
    </source>
</reference>
<dbReference type="EMBL" id="AZFT01000004">
    <property type="protein sequence ID" value="KRL87304.1"/>
    <property type="molecule type" value="Genomic_DNA"/>
</dbReference>
<gene>
    <name evidence="7" type="ORF">FC32_GL001727</name>
</gene>
<dbReference type="eggNOG" id="COG2240">
    <property type="taxonomic scope" value="Bacteria"/>
</dbReference>
<dbReference type="GO" id="GO:0009443">
    <property type="term" value="P:pyridoxal 5'-phosphate salvage"/>
    <property type="evidence" value="ECO:0007669"/>
    <property type="project" value="InterPro"/>
</dbReference>
<dbReference type="Gene3D" id="3.40.1190.20">
    <property type="match status" value="1"/>
</dbReference>
<evidence type="ECO:0000313" key="8">
    <source>
        <dbReference type="Proteomes" id="UP000051324"/>
    </source>
</evidence>
<dbReference type="EC" id="2.7.1.35" evidence="1"/>
<feature type="domain" description="Pyridoxamine kinase/Phosphomethylpyrimidine kinase" evidence="6">
    <location>
        <begin position="66"/>
        <end position="251"/>
    </location>
</feature>
<evidence type="ECO:0000256" key="5">
    <source>
        <dbReference type="ARBA" id="ARBA00022840"/>
    </source>
</evidence>
<dbReference type="InterPro" id="IPR029056">
    <property type="entry name" value="Ribokinase-like"/>
</dbReference>
<keyword evidence="3" id="KW-0547">Nucleotide-binding</keyword>
<comment type="caution">
    <text evidence="7">The sequence shown here is derived from an EMBL/GenBank/DDBJ whole genome shotgun (WGS) entry which is preliminary data.</text>
</comment>
<dbReference type="SUPFAM" id="SSF53613">
    <property type="entry name" value="Ribokinase-like"/>
    <property type="match status" value="1"/>
</dbReference>
<dbReference type="InterPro" id="IPR004625">
    <property type="entry name" value="PyrdxlKinase"/>
</dbReference>
<dbReference type="Pfam" id="PF08543">
    <property type="entry name" value="Phos_pyr_kin"/>
    <property type="match status" value="1"/>
</dbReference>
<dbReference type="AlphaFoldDB" id="A0A0R1U7V8"/>
<keyword evidence="4 7" id="KW-0418">Kinase</keyword>
<protein>
    <recommendedName>
        <fullName evidence="1">pyridoxal kinase</fullName>
        <ecNumber evidence="1">2.7.1.35</ecNumber>
    </recommendedName>
</protein>
<dbReference type="STRING" id="1423724.FC32_GL001727"/>
<dbReference type="Proteomes" id="UP000051324">
    <property type="component" value="Unassembled WGS sequence"/>
</dbReference>
<sequence length="272" mass="29934">MLIAQDLSAIGNLSLAVAIPLFEIQQIPVAILPTSLLSTQSEGFGTPVKLDCRFWVKNVFRHWQDQNIRITAALVGYLDDPQIGEDIYTYLKQNELALVVIDPAFADEGKFYPNLDDRHLRLQQKLLQVADYATPNLTEACLLTQTSLSPTPTEAELITLLKRCATYLKKEGQVVITGVELAGKKGCVWLADGKLATCLFPRLTGHFYGSGDVFSALFASFLRQGVVFEQAIKQATHLTYEALKETAQLASERTHGIVLGPLLAKLTRGSAK</sequence>
<proteinExistence type="predicted"/>
<dbReference type="InterPro" id="IPR013749">
    <property type="entry name" value="PM/HMP-P_kinase-1"/>
</dbReference>
<dbReference type="GO" id="GO:0005524">
    <property type="term" value="F:ATP binding"/>
    <property type="evidence" value="ECO:0007669"/>
    <property type="project" value="UniProtKB-KW"/>
</dbReference>
<keyword evidence="2" id="KW-0808">Transferase</keyword>
<keyword evidence="8" id="KW-1185">Reference proteome</keyword>
<evidence type="ECO:0000256" key="1">
    <source>
        <dbReference type="ARBA" id="ARBA00012104"/>
    </source>
</evidence>
<dbReference type="PATRIC" id="fig|1423724.4.peg.1799"/>
<dbReference type="OrthoDB" id="9800808at2"/>